<feature type="transmembrane region" description="Helical" evidence="1">
    <location>
        <begin position="313"/>
        <end position="334"/>
    </location>
</feature>
<evidence type="ECO:0000313" key="3">
    <source>
        <dbReference type="EMBL" id="MCT7945898.1"/>
    </source>
</evidence>
<feature type="transmembrane region" description="Helical" evidence="1">
    <location>
        <begin position="127"/>
        <end position="149"/>
    </location>
</feature>
<dbReference type="Pfam" id="PF07786">
    <property type="entry name" value="HGSNAT_cat"/>
    <property type="match status" value="1"/>
</dbReference>
<feature type="transmembrane region" description="Helical" evidence="1">
    <location>
        <begin position="401"/>
        <end position="419"/>
    </location>
</feature>
<evidence type="ECO:0000259" key="2">
    <source>
        <dbReference type="Pfam" id="PF07786"/>
    </source>
</evidence>
<keyword evidence="1" id="KW-1133">Transmembrane helix</keyword>
<feature type="transmembrane region" description="Helical" evidence="1">
    <location>
        <begin position="155"/>
        <end position="174"/>
    </location>
</feature>
<keyword evidence="4" id="KW-1185">Reference proteome</keyword>
<dbReference type="Proteomes" id="UP001155604">
    <property type="component" value="Unassembled WGS sequence"/>
</dbReference>
<proteinExistence type="predicted"/>
<feature type="transmembrane region" description="Helical" evidence="1">
    <location>
        <begin position="181"/>
        <end position="200"/>
    </location>
</feature>
<feature type="transmembrane region" description="Helical" evidence="1">
    <location>
        <begin position="268"/>
        <end position="288"/>
    </location>
</feature>
<dbReference type="PANTHER" id="PTHR40407:SF1">
    <property type="entry name" value="HEPARAN-ALPHA-GLUCOSAMINIDE N-ACETYLTRANSFERASE CATALYTIC DOMAIN-CONTAINING PROTEIN"/>
    <property type="match status" value="1"/>
</dbReference>
<feature type="transmembrane region" description="Helical" evidence="1">
    <location>
        <begin position="229"/>
        <end position="247"/>
    </location>
</feature>
<organism evidence="3 4">
    <name type="scientific">Shewanella septentrionalis</name>
    <dbReference type="NCBI Taxonomy" id="2952223"/>
    <lineage>
        <taxon>Bacteria</taxon>
        <taxon>Pseudomonadati</taxon>
        <taxon>Pseudomonadota</taxon>
        <taxon>Gammaproteobacteria</taxon>
        <taxon>Alteromonadales</taxon>
        <taxon>Shewanellaceae</taxon>
        <taxon>Shewanella</taxon>
    </lineage>
</organism>
<feature type="transmembrane region" description="Helical" evidence="1">
    <location>
        <begin position="94"/>
        <end position="115"/>
    </location>
</feature>
<keyword evidence="1" id="KW-0812">Transmembrane</keyword>
<dbReference type="PANTHER" id="PTHR40407">
    <property type="entry name" value="MEMBRANE PROTEIN-LIKE PROTEIN"/>
    <property type="match status" value="1"/>
</dbReference>
<evidence type="ECO:0000313" key="4">
    <source>
        <dbReference type="Proteomes" id="UP001155604"/>
    </source>
</evidence>
<reference evidence="3" key="1">
    <citation type="journal article" date="2023" name="Int. J. Syst. Evol. Microbiol.">
        <title>&lt;i&gt;Shewanella septentrionalis&lt;/i&gt; sp. nov. and &lt;i&gt;Shewanella holmiensis&lt;/i&gt; sp. nov., isolated from Baltic Sea water and sediments.</title>
        <authorList>
            <person name="Martin-Rodriguez A.J."/>
            <person name="Thorell K."/>
            <person name="Joffre E."/>
            <person name="Jensie-Markopoulos S."/>
            <person name="Moore E.R.B."/>
            <person name="Sjoling A."/>
        </authorList>
    </citation>
    <scope>NUCLEOTIDE SEQUENCE</scope>
    <source>
        <strain evidence="3">SP1W3</strain>
    </source>
</reference>
<comment type="caution">
    <text evidence="3">The sequence shown here is derived from an EMBL/GenBank/DDBJ whole genome shotgun (WGS) entry which is preliminary data.</text>
</comment>
<dbReference type="AlphaFoldDB" id="A0A9X2WUV8"/>
<dbReference type="InterPro" id="IPR012429">
    <property type="entry name" value="HGSNAT_cat"/>
</dbReference>
<evidence type="ECO:0000256" key="1">
    <source>
        <dbReference type="SAM" id="Phobius"/>
    </source>
</evidence>
<keyword evidence="1" id="KW-0472">Membrane</keyword>
<dbReference type="RefSeq" id="WP_261272712.1">
    <property type="nucleotide sequence ID" value="NZ_JAMTCC010000016.1"/>
</dbReference>
<protein>
    <submittedName>
        <fullName evidence="3">Heparan-alpha-glucosaminide N-acetyltransferase domain-containing protein</fullName>
    </submittedName>
</protein>
<gene>
    <name evidence="3" type="ORF">NE536_11075</name>
</gene>
<feature type="transmembrane region" description="Helical" evidence="1">
    <location>
        <begin position="355"/>
        <end position="381"/>
    </location>
</feature>
<sequence length="437" mass="48921">MSSNISSSNISRSNISSNICSNINTRPELPSGFAEQELSRSIGRSRINSIDMMRGLVMLIMLLDHVRERFFLHMQVSDPMDLSSTSWGLFLSRFAAHFCAPVFVFLTGVSAWLYANRSHGEPRSARAFLIKRGLFLIALEIVVINISWMGNYHTLWLQVIWVIGLSMLTLAALINLPRAWMALLGFAIVFGHNLLTPIGFQPSEWAYSLWTLLHDRGYLVSEGALKIKVSYPALPWMGVILLGYVAGPIFSQKPNANPLEASQRQQTLLKLGISCWVLFALLRGFNIYGETLPWQAGAHLGETLMSVLNLTKYPPSLSFLLVTLGGMFFCLVVFERHFSSAGKAGESGSERLARVGHGLSVFGSVPMFFYILHLYVLLMLYSLAKFIFGANHGELFGVNSMGWISLIAGVLVIALYYPVKWFSEYKKHSTQAWIKYL</sequence>
<accession>A0A9X2WUV8</accession>
<name>A0A9X2WUV8_9GAMM</name>
<feature type="domain" description="Heparan-alpha-glucosaminide N-acetyltransferase catalytic" evidence="2">
    <location>
        <begin position="46"/>
        <end position="262"/>
    </location>
</feature>
<dbReference type="EMBL" id="JAMTCC010000016">
    <property type="protein sequence ID" value="MCT7945898.1"/>
    <property type="molecule type" value="Genomic_DNA"/>
</dbReference>